<dbReference type="PRINTS" id="PR00315">
    <property type="entry name" value="ELONGATNFCT"/>
</dbReference>
<accession>A0A517VLV9</accession>
<dbReference type="InterPro" id="IPR009022">
    <property type="entry name" value="EFG_III"/>
</dbReference>
<name>A0A517VLV9_9PLAN</name>
<evidence type="ECO:0000313" key="11">
    <source>
        <dbReference type="Proteomes" id="UP000316855"/>
    </source>
</evidence>
<dbReference type="SMART" id="SM00838">
    <property type="entry name" value="EFG_C"/>
    <property type="match status" value="1"/>
</dbReference>
<dbReference type="Pfam" id="PF03764">
    <property type="entry name" value="EFG_IV"/>
    <property type="match status" value="1"/>
</dbReference>
<dbReference type="CDD" id="cd01886">
    <property type="entry name" value="EF-G"/>
    <property type="match status" value="1"/>
</dbReference>
<evidence type="ECO:0000256" key="5">
    <source>
        <dbReference type="ARBA" id="ARBA00023134"/>
    </source>
</evidence>
<dbReference type="InterPro" id="IPR004540">
    <property type="entry name" value="Transl_elong_EFG/EF2"/>
</dbReference>
<dbReference type="SMART" id="SM00889">
    <property type="entry name" value="EFG_IV"/>
    <property type="match status" value="1"/>
</dbReference>
<evidence type="ECO:0000259" key="9">
    <source>
        <dbReference type="PROSITE" id="PS51722"/>
    </source>
</evidence>
<dbReference type="Proteomes" id="UP000316855">
    <property type="component" value="Chromosome"/>
</dbReference>
<keyword evidence="5" id="KW-0342">GTP-binding</keyword>
<evidence type="ECO:0000256" key="2">
    <source>
        <dbReference type="ARBA" id="ARBA00022741"/>
    </source>
</evidence>
<keyword evidence="11" id="KW-1185">Reference proteome</keyword>
<dbReference type="InterPro" id="IPR027417">
    <property type="entry name" value="P-loop_NTPase"/>
</dbReference>
<proteinExistence type="inferred from homology"/>
<dbReference type="PANTHER" id="PTHR43261:SF1">
    <property type="entry name" value="RIBOSOME-RELEASING FACTOR 2, MITOCHONDRIAL"/>
    <property type="match status" value="1"/>
</dbReference>
<organism evidence="10 11">
    <name type="scientific">Gimesia algae</name>
    <dbReference type="NCBI Taxonomy" id="2527971"/>
    <lineage>
        <taxon>Bacteria</taxon>
        <taxon>Pseudomonadati</taxon>
        <taxon>Planctomycetota</taxon>
        <taxon>Planctomycetia</taxon>
        <taxon>Planctomycetales</taxon>
        <taxon>Planctomycetaceae</taxon>
        <taxon>Gimesia</taxon>
    </lineage>
</organism>
<dbReference type="GO" id="GO:0003924">
    <property type="term" value="F:GTPase activity"/>
    <property type="evidence" value="ECO:0007669"/>
    <property type="project" value="InterPro"/>
</dbReference>
<dbReference type="Gene3D" id="2.40.30.10">
    <property type="entry name" value="Translation factors"/>
    <property type="match status" value="1"/>
</dbReference>
<feature type="region of interest" description="Disordered" evidence="8">
    <location>
        <begin position="286"/>
        <end position="313"/>
    </location>
</feature>
<dbReference type="SUPFAM" id="SSF50447">
    <property type="entry name" value="Translation proteins"/>
    <property type="match status" value="1"/>
</dbReference>
<protein>
    <recommendedName>
        <fullName evidence="7">Elongation factor G</fullName>
    </recommendedName>
</protein>
<dbReference type="SUPFAM" id="SSF52540">
    <property type="entry name" value="P-loop containing nucleoside triphosphate hydrolases"/>
    <property type="match status" value="1"/>
</dbReference>
<dbReference type="RefSeq" id="WP_145231961.1">
    <property type="nucleotide sequence ID" value="NZ_CP036343.1"/>
</dbReference>
<dbReference type="FunFam" id="3.30.70.870:FF:000001">
    <property type="entry name" value="Elongation factor G"/>
    <property type="match status" value="1"/>
</dbReference>
<dbReference type="InterPro" id="IPR004161">
    <property type="entry name" value="EFTu-like_2"/>
</dbReference>
<dbReference type="InterPro" id="IPR014721">
    <property type="entry name" value="Ribsml_uS5_D2-typ_fold_subgr"/>
</dbReference>
<dbReference type="PROSITE" id="PS51722">
    <property type="entry name" value="G_TR_2"/>
    <property type="match status" value="1"/>
</dbReference>
<evidence type="ECO:0000256" key="8">
    <source>
        <dbReference type="SAM" id="MobiDB-lite"/>
    </source>
</evidence>
<dbReference type="InterPro" id="IPR035647">
    <property type="entry name" value="EFG_III/V"/>
</dbReference>
<dbReference type="SUPFAM" id="SSF54211">
    <property type="entry name" value="Ribosomal protein S5 domain 2-like"/>
    <property type="match status" value="1"/>
</dbReference>
<dbReference type="Pfam" id="PF00679">
    <property type="entry name" value="EFG_C"/>
    <property type="match status" value="1"/>
</dbReference>
<dbReference type="Gene3D" id="3.30.70.870">
    <property type="entry name" value="Elongation Factor G (Translational Gtpase), domain 3"/>
    <property type="match status" value="1"/>
</dbReference>
<dbReference type="InterPro" id="IPR000795">
    <property type="entry name" value="T_Tr_GTP-bd_dom"/>
</dbReference>
<dbReference type="Pfam" id="PF00009">
    <property type="entry name" value="GTP_EFTU"/>
    <property type="match status" value="1"/>
</dbReference>
<dbReference type="PROSITE" id="PS00301">
    <property type="entry name" value="G_TR_1"/>
    <property type="match status" value="1"/>
</dbReference>
<dbReference type="InterPro" id="IPR005225">
    <property type="entry name" value="Small_GTP-bd"/>
</dbReference>
<dbReference type="CDD" id="cd04088">
    <property type="entry name" value="EFG_mtEFG_II"/>
    <property type="match status" value="1"/>
</dbReference>
<dbReference type="InterPro" id="IPR031157">
    <property type="entry name" value="G_TR_CS"/>
</dbReference>
<dbReference type="OrthoDB" id="9804431at2"/>
<dbReference type="FunFam" id="3.40.50.300:FF:000029">
    <property type="entry name" value="Elongation factor G"/>
    <property type="match status" value="1"/>
</dbReference>
<dbReference type="InterPro" id="IPR041095">
    <property type="entry name" value="EFG_II"/>
</dbReference>
<dbReference type="Gene3D" id="3.30.70.240">
    <property type="match status" value="1"/>
</dbReference>
<dbReference type="AlphaFoldDB" id="A0A517VLV9"/>
<keyword evidence="4" id="KW-0648">Protein biosynthesis</keyword>
<dbReference type="EMBL" id="CP036343">
    <property type="protein sequence ID" value="QDT94011.1"/>
    <property type="molecule type" value="Genomic_DNA"/>
</dbReference>
<evidence type="ECO:0000256" key="3">
    <source>
        <dbReference type="ARBA" id="ARBA00022768"/>
    </source>
</evidence>
<dbReference type="CDD" id="cd03713">
    <property type="entry name" value="EFG_mtEFG_C"/>
    <property type="match status" value="1"/>
</dbReference>
<evidence type="ECO:0000256" key="6">
    <source>
        <dbReference type="ARBA" id="ARBA00024731"/>
    </source>
</evidence>
<dbReference type="GO" id="GO:0003746">
    <property type="term" value="F:translation elongation factor activity"/>
    <property type="evidence" value="ECO:0007669"/>
    <property type="project" value="UniProtKB-UniRule"/>
</dbReference>
<dbReference type="Pfam" id="PF14492">
    <property type="entry name" value="EFG_III"/>
    <property type="match status" value="1"/>
</dbReference>
<feature type="domain" description="Tr-type G" evidence="9">
    <location>
        <begin position="6"/>
        <end position="286"/>
    </location>
</feature>
<comment type="function">
    <text evidence="6">Catalyzes the GTP-dependent ribosomal translocation step during translation elongation. During this step, the ribosome changes from the pre-translocational (PRE) to the post-translocational (POST) state as the newly formed A-site-bound peptidyl-tRNA and P-site-bound deacylated tRNA move to the P and E sites, respectively. Catalyzes the coordinated movement of the two tRNA molecules, the mRNA and conformational changes in the ribosome.</text>
</comment>
<comment type="similarity">
    <text evidence="1">Belongs to the TRAFAC class translation factor GTPase superfamily. Classic translation factor GTPase family. EF-G/EF-2 subfamily.</text>
</comment>
<evidence type="ECO:0000313" key="10">
    <source>
        <dbReference type="EMBL" id="QDT94011.1"/>
    </source>
</evidence>
<dbReference type="InterPro" id="IPR000640">
    <property type="entry name" value="EFG_V-like"/>
</dbReference>
<feature type="compositionally biased region" description="Basic and acidic residues" evidence="8">
    <location>
        <begin position="301"/>
        <end position="310"/>
    </location>
</feature>
<dbReference type="InterPro" id="IPR020568">
    <property type="entry name" value="Ribosomal_Su5_D2-typ_SF"/>
</dbReference>
<gene>
    <name evidence="10" type="primary">fusA_3</name>
    <name evidence="10" type="ORF">Pan161_56980</name>
</gene>
<evidence type="ECO:0000256" key="1">
    <source>
        <dbReference type="ARBA" id="ARBA00005870"/>
    </source>
</evidence>
<keyword evidence="2" id="KW-0547">Nucleotide-binding</keyword>
<dbReference type="GO" id="GO:0032790">
    <property type="term" value="P:ribosome disassembly"/>
    <property type="evidence" value="ECO:0007669"/>
    <property type="project" value="TreeGrafter"/>
</dbReference>
<dbReference type="KEGG" id="gax:Pan161_56980"/>
<dbReference type="NCBIfam" id="TIGR00484">
    <property type="entry name" value="EF-G"/>
    <property type="match status" value="1"/>
</dbReference>
<keyword evidence="3 10" id="KW-0251">Elongation factor</keyword>
<evidence type="ECO:0000256" key="4">
    <source>
        <dbReference type="ARBA" id="ARBA00022917"/>
    </source>
</evidence>
<dbReference type="SUPFAM" id="SSF54980">
    <property type="entry name" value="EF-G C-terminal domain-like"/>
    <property type="match status" value="2"/>
</dbReference>
<dbReference type="InterPro" id="IPR005517">
    <property type="entry name" value="Transl_elong_EFG/EF2_IV"/>
</dbReference>
<dbReference type="FunFam" id="3.30.70.240:FF:000001">
    <property type="entry name" value="Elongation factor G"/>
    <property type="match status" value="1"/>
</dbReference>
<sequence>MSASIDHIRNIGIIAHIDAGKTTTTERILYYAGVVHRPGGVDEGTTATDFDEEEAKRGITIYSAAITCHWKGYSINIIDTPGHVDFTAEVERSLRVLDGAVVVFSAMEGVEAQSETVWRQADKYNVPRICFINKMDRIGASFNRTFEEIKRRLRANPVALQIPIGEGSTSTGVSFEGVIDLVKMKSLYYDKGSMGSSFEVREIADEYLEQAQEWRNKMLEAVAELDEKVLEQYYETEDIPEADLLRLLREATLRGDLQPTFCGSSLNFIGVQPVLDAVGEFLPSPLDRPPVEGINPQPKKRGGDAGEPESRATSVDEPVCGLVFKIQTDKHGDLCFIRVYSGQLKSGTRLLNARTGKKELISQLWRVHADAREKVETDSIDAGDIAGVIGPKDAVTGDTLCDIKHPILLESISFPETVISMAVEPESSADRKKLEETLVKLSRQDPTFKAIPNEETGQTIVSGMGELHLEVLRNRMQKEFNLSVRVHKPRVSYRETVSAAVEKRVEFNRPAANGNLYFNVKLRLEPFKGESPISIISKLKPEDLDPGLVKVMMDTLRMGVDGGGQVGFPLMNVQFTVLEAHAREGETNEAAVEAAVSEALHGCIMDAKMQLLEPIMKMEVVTPDEFRGNIQADLSSRNASVLNSEWRGDLCVMEVESPLSQLFGYSTQIRSLSQGRASFSMEPLKYAPAPPSVLKEMIG</sequence>
<dbReference type="Gene3D" id="3.30.230.10">
    <property type="match status" value="1"/>
</dbReference>
<evidence type="ECO:0000256" key="7">
    <source>
        <dbReference type="NCBIfam" id="TIGR00484"/>
    </source>
</evidence>
<reference evidence="10 11" key="1">
    <citation type="submission" date="2019-02" db="EMBL/GenBank/DDBJ databases">
        <title>Deep-cultivation of Planctomycetes and their phenomic and genomic characterization uncovers novel biology.</title>
        <authorList>
            <person name="Wiegand S."/>
            <person name="Jogler M."/>
            <person name="Boedeker C."/>
            <person name="Pinto D."/>
            <person name="Vollmers J."/>
            <person name="Rivas-Marin E."/>
            <person name="Kohn T."/>
            <person name="Peeters S.H."/>
            <person name="Heuer A."/>
            <person name="Rast P."/>
            <person name="Oberbeckmann S."/>
            <person name="Bunk B."/>
            <person name="Jeske O."/>
            <person name="Meyerdierks A."/>
            <person name="Storesund J.E."/>
            <person name="Kallscheuer N."/>
            <person name="Luecker S."/>
            <person name="Lage O.M."/>
            <person name="Pohl T."/>
            <person name="Merkel B.J."/>
            <person name="Hornburger P."/>
            <person name="Mueller R.-W."/>
            <person name="Bruemmer F."/>
            <person name="Labrenz M."/>
            <person name="Spormann A.M."/>
            <person name="Op den Camp H."/>
            <person name="Overmann J."/>
            <person name="Amann R."/>
            <person name="Jetten M.S.M."/>
            <person name="Mascher T."/>
            <person name="Medema M.H."/>
            <person name="Devos D.P."/>
            <person name="Kaster A.-K."/>
            <person name="Ovreas L."/>
            <person name="Rohde M."/>
            <person name="Galperin M.Y."/>
            <person name="Jogler C."/>
        </authorList>
    </citation>
    <scope>NUCLEOTIDE SEQUENCE [LARGE SCALE GENOMIC DNA]</scope>
    <source>
        <strain evidence="10 11">Pan161</strain>
    </source>
</reference>
<dbReference type="GO" id="GO:0005525">
    <property type="term" value="F:GTP binding"/>
    <property type="evidence" value="ECO:0007669"/>
    <property type="project" value="UniProtKB-UniRule"/>
</dbReference>
<dbReference type="PANTHER" id="PTHR43261">
    <property type="entry name" value="TRANSLATION ELONGATION FACTOR G-RELATED"/>
    <property type="match status" value="1"/>
</dbReference>
<dbReference type="InterPro" id="IPR035649">
    <property type="entry name" value="EFG_V"/>
</dbReference>
<dbReference type="NCBIfam" id="TIGR00231">
    <property type="entry name" value="small_GTP"/>
    <property type="match status" value="1"/>
</dbReference>
<dbReference type="CDD" id="cd16262">
    <property type="entry name" value="EFG_III"/>
    <property type="match status" value="1"/>
</dbReference>
<dbReference type="Pfam" id="PF03144">
    <property type="entry name" value="GTP_EFTU_D2"/>
    <property type="match status" value="1"/>
</dbReference>
<dbReference type="InterPro" id="IPR009000">
    <property type="entry name" value="Transl_B-barrel_sf"/>
</dbReference>
<dbReference type="Gene3D" id="3.40.50.300">
    <property type="entry name" value="P-loop containing nucleotide triphosphate hydrolases"/>
    <property type="match status" value="1"/>
</dbReference>